<evidence type="ECO:0000256" key="1">
    <source>
        <dbReference type="SAM" id="MobiDB-lite"/>
    </source>
</evidence>
<feature type="compositionally biased region" description="Basic residues" evidence="1">
    <location>
        <begin position="11"/>
        <end position="20"/>
    </location>
</feature>
<sequence length="104" mass="10780">MAVSAVDRRHSTGRVSHRTRRPGEGGGVASGACRSLARRAFDDAGPFRLEPGHRADDPASCRAAGAAGFAVAGLRPREPEYDGVRRGCARPRAGGAAAETARRG</sequence>
<dbReference type="Proteomes" id="UP000034838">
    <property type="component" value="Unassembled WGS sequence"/>
</dbReference>
<proteinExistence type="predicted"/>
<organism evidence="2 3">
    <name type="scientific">Streptomyces malaysiense</name>
    <dbReference type="NCBI Taxonomy" id="1428626"/>
    <lineage>
        <taxon>Bacteria</taxon>
        <taxon>Bacillati</taxon>
        <taxon>Actinomycetota</taxon>
        <taxon>Actinomycetes</taxon>
        <taxon>Kitasatosporales</taxon>
        <taxon>Streptomycetaceae</taxon>
        <taxon>Streptomyces</taxon>
    </lineage>
</organism>
<comment type="caution">
    <text evidence="2">The sequence shown here is derived from an EMBL/GenBank/DDBJ whole genome shotgun (WGS) entry which is preliminary data.</text>
</comment>
<feature type="region of interest" description="Disordered" evidence="1">
    <location>
        <begin position="1"/>
        <end position="31"/>
    </location>
</feature>
<evidence type="ECO:0000313" key="3">
    <source>
        <dbReference type="Proteomes" id="UP000034838"/>
    </source>
</evidence>
<evidence type="ECO:0000313" key="2">
    <source>
        <dbReference type="EMBL" id="OIK28236.1"/>
    </source>
</evidence>
<gene>
    <name evidence="2" type="ORF">VT52_006035</name>
</gene>
<feature type="region of interest" description="Disordered" evidence="1">
    <location>
        <begin position="80"/>
        <end position="104"/>
    </location>
</feature>
<feature type="compositionally biased region" description="Basic and acidic residues" evidence="1">
    <location>
        <begin position="1"/>
        <end position="10"/>
    </location>
</feature>
<dbReference type="SUPFAM" id="SSF55729">
    <property type="entry name" value="Acyl-CoA N-acyltransferases (Nat)"/>
    <property type="match status" value="1"/>
</dbReference>
<keyword evidence="3" id="KW-1185">Reference proteome</keyword>
<reference evidence="2" key="1">
    <citation type="submission" date="2016-10" db="EMBL/GenBank/DDBJ databases">
        <title>Genome sequence of Streptomyces malaysiense MUSC 136.</title>
        <authorList>
            <person name="Lee L.-H."/>
            <person name="Ser H.-L."/>
        </authorList>
    </citation>
    <scope>NUCLEOTIDE SEQUENCE [LARGE SCALE GENOMIC DNA]</scope>
    <source>
        <strain evidence="2">MUSC 136</strain>
    </source>
</reference>
<feature type="compositionally biased region" description="Low complexity" evidence="1">
    <location>
        <begin position="90"/>
        <end position="104"/>
    </location>
</feature>
<accession>A0A1J4Q6T6</accession>
<name>A0A1J4Q6T6_9ACTN</name>
<dbReference type="AlphaFoldDB" id="A0A1J4Q6T6"/>
<dbReference type="EMBL" id="LBDA02000012">
    <property type="protein sequence ID" value="OIK28236.1"/>
    <property type="molecule type" value="Genomic_DNA"/>
</dbReference>
<dbReference type="Gene3D" id="3.40.630.30">
    <property type="match status" value="1"/>
</dbReference>
<dbReference type="InterPro" id="IPR016181">
    <property type="entry name" value="Acyl_CoA_acyltransferase"/>
</dbReference>
<protein>
    <submittedName>
        <fullName evidence="2">Uncharacterized protein</fullName>
    </submittedName>
</protein>